<dbReference type="PANTHER" id="PTHR42784">
    <property type="entry name" value="PYRANOSE 2-OXIDASE"/>
    <property type="match status" value="1"/>
</dbReference>
<dbReference type="GO" id="GO:0016614">
    <property type="term" value="F:oxidoreductase activity, acting on CH-OH group of donors"/>
    <property type="evidence" value="ECO:0007669"/>
    <property type="project" value="InterPro"/>
</dbReference>
<keyword evidence="8" id="KW-1185">Reference proteome</keyword>
<dbReference type="PANTHER" id="PTHR42784:SF1">
    <property type="entry name" value="PYRANOSE 2-OXIDASE"/>
    <property type="match status" value="1"/>
</dbReference>
<evidence type="ECO:0000256" key="5">
    <source>
        <dbReference type="ARBA" id="ARBA00023002"/>
    </source>
</evidence>
<dbReference type="InterPro" id="IPR036188">
    <property type="entry name" value="FAD/NAD-bd_sf"/>
</dbReference>
<evidence type="ECO:0000256" key="3">
    <source>
        <dbReference type="ARBA" id="ARBA00022630"/>
    </source>
</evidence>
<sequence length="536" mass="59412">MTGADRFIQPQAGSNFFYQEPDIQFPPIQEMVVENGHVQQMFFPPNLDEAHLFDVIVIGSGIGGGILADQLSNRGMDVLVLEAGSYLFPTHTANLPRQHRIGQFDKHVWSLYDEFKVTNYANGYGSQFDGGQAFSLGGRSLFWGGLIPRMTTWEMESWPRSVRWFLEDGGYQKAEDLMNRVPLPPTPYRRRVKRFLQQTLDQFNHFDAPMAVQYSNTQDLSTIPTGMFSTADLLMESMLTNGPQGNQNLSINLNHPVVRVETAGTSVTQVVAYDLIAQQERRYQAKQVVLAAGTIESAKIAQLSRLSDPNGKIGVGITDHPIFFTHFVLPATAELYDPTSSSKVLCQYREGPNPFNIVLEFGADFNQGRYVDLELLERHRRERGNVMLCEIVFLLDAPLMEQNTVQQLGPSYVRPVVQMQPCPVEGALFAEMNRLKDQLIAALGGQPLVGNDLSLKPAGLGGVAHEVGTLRMSGETQDGIALNDGVVDTNLKFLGYDNLYVCDLSVFPSSPAANPTLTLAAMAIRLAEHLKQVTLV</sequence>
<comment type="cofactor">
    <cofactor evidence="1">
        <name>FAD</name>
        <dbReference type="ChEBI" id="CHEBI:57692"/>
    </cofactor>
</comment>
<evidence type="ECO:0000313" key="8">
    <source>
        <dbReference type="Proteomes" id="UP000505210"/>
    </source>
</evidence>
<dbReference type="InterPro" id="IPR007867">
    <property type="entry name" value="GMC_OxRtase_C"/>
</dbReference>
<keyword evidence="5" id="KW-0560">Oxidoreductase</keyword>
<keyword evidence="4" id="KW-0274">FAD</keyword>
<dbReference type="AlphaFoldDB" id="A0A6M8BLS3"/>
<evidence type="ECO:0000256" key="4">
    <source>
        <dbReference type="ARBA" id="ARBA00022827"/>
    </source>
</evidence>
<dbReference type="SUPFAM" id="SSF51905">
    <property type="entry name" value="FAD/NAD(P)-binding domain"/>
    <property type="match status" value="1"/>
</dbReference>
<dbReference type="EMBL" id="CP053661">
    <property type="protein sequence ID" value="QKD84681.1"/>
    <property type="molecule type" value="Genomic_DNA"/>
</dbReference>
<dbReference type="Pfam" id="PF05199">
    <property type="entry name" value="GMC_oxred_C"/>
    <property type="match status" value="1"/>
</dbReference>
<dbReference type="InterPro" id="IPR051473">
    <property type="entry name" value="P2Ox-like"/>
</dbReference>
<dbReference type="Proteomes" id="UP000505210">
    <property type="component" value="Chromosome"/>
</dbReference>
<dbReference type="Pfam" id="PF13450">
    <property type="entry name" value="NAD_binding_8"/>
    <property type="match status" value="1"/>
</dbReference>
<evidence type="ECO:0000313" key="7">
    <source>
        <dbReference type="EMBL" id="QKD84681.1"/>
    </source>
</evidence>
<protein>
    <submittedName>
        <fullName evidence="7">GMC family oxidoreductase</fullName>
    </submittedName>
</protein>
<comment type="similarity">
    <text evidence="2">Belongs to the GMC oxidoreductase family.</text>
</comment>
<reference evidence="7 8" key="1">
    <citation type="submission" date="2020-05" db="EMBL/GenBank/DDBJ databases">
        <title>Complete genome sequence of of a novel Thermoleptolyngbya strain isolated from hot springs of Ganzi, Sichuan China.</title>
        <authorList>
            <person name="Tang J."/>
            <person name="Daroch M."/>
            <person name="Li L."/>
            <person name="Waleron K."/>
            <person name="Waleron M."/>
            <person name="Waleron M."/>
        </authorList>
    </citation>
    <scope>NUCLEOTIDE SEQUENCE [LARGE SCALE GENOMIC DNA]</scope>
    <source>
        <strain evidence="7 8">PKUAC-SCTA183</strain>
    </source>
</reference>
<accession>A0A6M8BLS3</accession>
<evidence type="ECO:0000259" key="6">
    <source>
        <dbReference type="Pfam" id="PF05199"/>
    </source>
</evidence>
<evidence type="ECO:0000256" key="1">
    <source>
        <dbReference type="ARBA" id="ARBA00001974"/>
    </source>
</evidence>
<evidence type="ECO:0000256" key="2">
    <source>
        <dbReference type="ARBA" id="ARBA00010790"/>
    </source>
</evidence>
<keyword evidence="3" id="KW-0285">Flavoprotein</keyword>
<name>A0A6M8BLS3_9CYAN</name>
<dbReference type="KEGG" id="theu:HPC62_00400"/>
<gene>
    <name evidence="7" type="ORF">HPC62_00400</name>
</gene>
<proteinExistence type="inferred from homology"/>
<organism evidence="7 8">
    <name type="scientific">Thermoleptolyngbya sichuanensis A183</name>
    <dbReference type="NCBI Taxonomy" id="2737172"/>
    <lineage>
        <taxon>Bacteria</taxon>
        <taxon>Bacillati</taxon>
        <taxon>Cyanobacteriota</taxon>
        <taxon>Cyanophyceae</taxon>
        <taxon>Oculatellales</taxon>
        <taxon>Oculatellaceae</taxon>
        <taxon>Thermoleptolyngbya</taxon>
        <taxon>Thermoleptolyngbya sichuanensis</taxon>
    </lineage>
</organism>
<dbReference type="Gene3D" id="3.50.50.60">
    <property type="entry name" value="FAD/NAD(P)-binding domain"/>
    <property type="match status" value="2"/>
</dbReference>
<feature type="domain" description="Glucose-methanol-choline oxidoreductase C-terminal" evidence="6">
    <location>
        <begin position="462"/>
        <end position="523"/>
    </location>
</feature>